<comment type="similarity">
    <text evidence="20">Belongs to the protein kinase superfamily. Tyr protein kinase family. Insulin receptor subfamily.</text>
</comment>
<evidence type="ECO:0000256" key="7">
    <source>
        <dbReference type="ARBA" id="ARBA00022741"/>
    </source>
</evidence>
<dbReference type="FunFam" id="2.60.40.10:FF:000087">
    <property type="entry name" value="Tyrosine-protein kinase receptor"/>
    <property type="match status" value="1"/>
</dbReference>
<evidence type="ECO:0000259" key="24">
    <source>
        <dbReference type="PROSITE" id="PS50853"/>
    </source>
</evidence>
<dbReference type="Ensembl" id="ENSSAUT00010070632.1">
    <property type="protein sequence ID" value="ENSSAUP00010067472.1"/>
    <property type="gene ID" value="ENSSAUG00010026476.1"/>
</dbReference>
<keyword evidence="6" id="KW-0677">Repeat</keyword>
<keyword evidence="7 18" id="KW-0547">Nucleotide-binding</keyword>
<keyword evidence="26" id="KW-1185">Reference proteome</keyword>
<dbReference type="CDD" id="cd00064">
    <property type="entry name" value="FU"/>
    <property type="match status" value="1"/>
</dbReference>
<dbReference type="InterPro" id="IPR008266">
    <property type="entry name" value="Tyr_kinase_AS"/>
</dbReference>
<dbReference type="GO" id="GO:0043548">
    <property type="term" value="F:phosphatidylinositol 3-kinase binding"/>
    <property type="evidence" value="ECO:0007669"/>
    <property type="project" value="InterPro"/>
</dbReference>
<evidence type="ECO:0000256" key="2">
    <source>
        <dbReference type="ARBA" id="ARBA00022553"/>
    </source>
</evidence>
<dbReference type="InterPro" id="IPR011009">
    <property type="entry name" value="Kinase-like_dom_sf"/>
</dbReference>
<dbReference type="InterPro" id="IPR002011">
    <property type="entry name" value="Tyr_kinase_rcpt_2_CS"/>
</dbReference>
<dbReference type="GeneTree" id="ENSGT00940000155404"/>
<feature type="binding site" evidence="18">
    <location>
        <position position="1106"/>
    </location>
    <ligand>
        <name>ATP</name>
        <dbReference type="ChEBI" id="CHEBI:30616"/>
    </ligand>
</feature>
<dbReference type="InterPro" id="IPR050122">
    <property type="entry name" value="RTK"/>
</dbReference>
<dbReference type="FunFam" id="2.60.40.10:FF:000108">
    <property type="entry name" value="Tyrosine-protein kinase receptor"/>
    <property type="match status" value="1"/>
</dbReference>
<dbReference type="SMART" id="SM00261">
    <property type="entry name" value="FU"/>
    <property type="match status" value="1"/>
</dbReference>
<evidence type="ECO:0000256" key="13">
    <source>
        <dbReference type="ARBA" id="ARBA00023157"/>
    </source>
</evidence>
<organism evidence="25 26">
    <name type="scientific">Sparus aurata</name>
    <name type="common">Gilthead sea bream</name>
    <dbReference type="NCBI Taxonomy" id="8175"/>
    <lineage>
        <taxon>Eukaryota</taxon>
        <taxon>Metazoa</taxon>
        <taxon>Chordata</taxon>
        <taxon>Craniata</taxon>
        <taxon>Vertebrata</taxon>
        <taxon>Euteleostomi</taxon>
        <taxon>Actinopterygii</taxon>
        <taxon>Neopterygii</taxon>
        <taxon>Teleostei</taxon>
        <taxon>Neoteleostei</taxon>
        <taxon>Acanthomorphata</taxon>
        <taxon>Eupercaria</taxon>
        <taxon>Spariformes</taxon>
        <taxon>Sparidae</taxon>
        <taxon>Sparus</taxon>
    </lineage>
</organism>
<dbReference type="PRINTS" id="PR00109">
    <property type="entry name" value="TYRKINASE"/>
</dbReference>
<dbReference type="Pfam" id="PF07714">
    <property type="entry name" value="PK_Tyr_Ser-Thr"/>
    <property type="match status" value="1"/>
</dbReference>
<dbReference type="Pfam" id="PF00757">
    <property type="entry name" value="Furin-like"/>
    <property type="match status" value="1"/>
</dbReference>
<feature type="domain" description="Protein kinase" evidence="23">
    <location>
        <begin position="951"/>
        <end position="1225"/>
    </location>
</feature>
<dbReference type="SUPFAM" id="SSF56112">
    <property type="entry name" value="Protein kinase-like (PK-like)"/>
    <property type="match status" value="1"/>
</dbReference>
<dbReference type="CDD" id="cd05061">
    <property type="entry name" value="PTKc_InsR"/>
    <property type="match status" value="1"/>
</dbReference>
<evidence type="ECO:0000256" key="22">
    <source>
        <dbReference type="SAM" id="Phobius"/>
    </source>
</evidence>
<dbReference type="GO" id="GO:0051897">
    <property type="term" value="P:positive regulation of phosphatidylinositol 3-kinase/protein kinase B signal transduction"/>
    <property type="evidence" value="ECO:0007669"/>
    <property type="project" value="TreeGrafter"/>
</dbReference>
<dbReference type="FunFam" id="1.10.510.10:FF:000050">
    <property type="entry name" value="Tyrosine-protein kinase receptor"/>
    <property type="match status" value="1"/>
</dbReference>
<dbReference type="GO" id="GO:0030424">
    <property type="term" value="C:axon"/>
    <property type="evidence" value="ECO:0007669"/>
    <property type="project" value="TreeGrafter"/>
</dbReference>
<dbReference type="SMART" id="SM00060">
    <property type="entry name" value="FN3"/>
    <property type="match status" value="3"/>
</dbReference>
<feature type="active site" description="Proton donor/acceptor" evidence="17">
    <location>
        <position position="1088"/>
    </location>
</feature>
<evidence type="ECO:0000256" key="21">
    <source>
        <dbReference type="SAM" id="MobiDB-lite"/>
    </source>
</evidence>
<reference evidence="25" key="2">
    <citation type="submission" date="2025-08" db="UniProtKB">
        <authorList>
            <consortium name="Ensembl"/>
        </authorList>
    </citation>
    <scope>IDENTIFICATION</scope>
</reference>
<reference evidence="25" key="1">
    <citation type="submission" date="2021-04" db="EMBL/GenBank/DDBJ databases">
        <authorList>
            <consortium name="Wellcome Sanger Institute Data Sharing"/>
        </authorList>
    </citation>
    <scope>NUCLEOTIDE SEQUENCE [LARGE SCALE GENOMIC DNA]</scope>
</reference>
<dbReference type="GO" id="GO:0005899">
    <property type="term" value="C:insulin receptor complex"/>
    <property type="evidence" value="ECO:0007669"/>
    <property type="project" value="TreeGrafter"/>
</dbReference>
<feature type="binding site" evidence="18">
    <location>
        <begin position="1092"/>
        <end position="1093"/>
    </location>
    <ligand>
        <name>ATP</name>
        <dbReference type="ChEBI" id="CHEBI:30616"/>
    </ligand>
</feature>
<evidence type="ECO:0000256" key="6">
    <source>
        <dbReference type="ARBA" id="ARBA00022737"/>
    </source>
</evidence>
<dbReference type="InterPro" id="IPR006212">
    <property type="entry name" value="Furin_repeat"/>
</dbReference>
<evidence type="ECO:0000256" key="16">
    <source>
        <dbReference type="ARBA" id="ARBA00051243"/>
    </source>
</evidence>
<dbReference type="Gene3D" id="3.30.200.20">
    <property type="entry name" value="Phosphorylase Kinase, domain 1"/>
    <property type="match status" value="1"/>
</dbReference>
<dbReference type="InterPro" id="IPR000494">
    <property type="entry name" value="Rcpt_L-dom"/>
</dbReference>
<dbReference type="CDD" id="cd00063">
    <property type="entry name" value="FN3"/>
    <property type="match status" value="2"/>
</dbReference>
<dbReference type="GO" id="GO:0005009">
    <property type="term" value="F:insulin receptor activity"/>
    <property type="evidence" value="ECO:0007669"/>
    <property type="project" value="TreeGrafter"/>
</dbReference>
<dbReference type="PROSITE" id="PS00239">
    <property type="entry name" value="RECEPTOR_TYR_KIN_II"/>
    <property type="match status" value="1"/>
</dbReference>
<keyword evidence="11 22" id="KW-0472">Membrane</keyword>
<dbReference type="FunFam" id="3.80.20.20:FF:000001">
    <property type="entry name" value="Tyrosine-protein kinase receptor"/>
    <property type="match status" value="1"/>
</dbReference>
<dbReference type="InterPro" id="IPR013783">
    <property type="entry name" value="Ig-like_fold"/>
</dbReference>
<dbReference type="EC" id="2.7.10.1" evidence="20"/>
<evidence type="ECO:0000256" key="10">
    <source>
        <dbReference type="ARBA" id="ARBA00022989"/>
    </source>
</evidence>
<accession>A0A671YVM0</accession>
<dbReference type="PANTHER" id="PTHR24416">
    <property type="entry name" value="TYROSINE-PROTEIN KINASE RECEPTOR"/>
    <property type="match status" value="1"/>
</dbReference>
<dbReference type="GO" id="GO:0043410">
    <property type="term" value="P:positive regulation of MAPK cascade"/>
    <property type="evidence" value="ECO:0007669"/>
    <property type="project" value="TreeGrafter"/>
</dbReference>
<dbReference type="PROSITE" id="PS50853">
    <property type="entry name" value="FN3"/>
    <property type="match status" value="1"/>
</dbReference>
<evidence type="ECO:0000256" key="5">
    <source>
        <dbReference type="ARBA" id="ARBA00022729"/>
    </source>
</evidence>
<evidence type="ECO:0000256" key="19">
    <source>
        <dbReference type="PROSITE-ProRule" id="PRU10141"/>
    </source>
</evidence>
<evidence type="ECO:0000256" key="20">
    <source>
        <dbReference type="RuleBase" id="RU000312"/>
    </source>
</evidence>
<evidence type="ECO:0000256" key="8">
    <source>
        <dbReference type="ARBA" id="ARBA00022777"/>
    </source>
</evidence>
<dbReference type="InterPro" id="IPR009030">
    <property type="entry name" value="Growth_fac_rcpt_cys_sf"/>
</dbReference>
<evidence type="ECO:0000256" key="12">
    <source>
        <dbReference type="ARBA" id="ARBA00023137"/>
    </source>
</evidence>
<feature type="region of interest" description="Disordered" evidence="21">
    <location>
        <begin position="1247"/>
        <end position="1309"/>
    </location>
</feature>
<gene>
    <name evidence="25" type="primary">INSR</name>
    <name evidence="25" type="synonym">insrb</name>
</gene>
<evidence type="ECO:0000256" key="18">
    <source>
        <dbReference type="PIRSR" id="PIRSR000620-2"/>
    </source>
</evidence>
<dbReference type="SUPFAM" id="SSF52058">
    <property type="entry name" value="L domain-like"/>
    <property type="match status" value="2"/>
</dbReference>
<keyword evidence="8" id="KW-0418">Kinase</keyword>
<feature type="domain" description="Fibronectin type-III" evidence="24">
    <location>
        <begin position="791"/>
        <end position="886"/>
    </location>
</feature>
<evidence type="ECO:0000313" key="25">
    <source>
        <dbReference type="Ensembl" id="ENSSAUP00010067472.1"/>
    </source>
</evidence>
<name>A0A671YVM0_SPAAU</name>
<evidence type="ECO:0000256" key="15">
    <source>
        <dbReference type="ARBA" id="ARBA00023180"/>
    </source>
</evidence>
<evidence type="ECO:0000256" key="17">
    <source>
        <dbReference type="PIRSR" id="PIRSR000620-1"/>
    </source>
</evidence>
<dbReference type="SUPFAM" id="SSF57184">
    <property type="entry name" value="Growth factor receptor domain"/>
    <property type="match status" value="1"/>
</dbReference>
<dbReference type="Pfam" id="PF01030">
    <property type="entry name" value="Recep_L_domain"/>
    <property type="match status" value="2"/>
</dbReference>
<dbReference type="Gene3D" id="3.80.20.20">
    <property type="entry name" value="Receptor L-domain"/>
    <property type="match status" value="2"/>
</dbReference>
<evidence type="ECO:0000256" key="4">
    <source>
        <dbReference type="ARBA" id="ARBA00022692"/>
    </source>
</evidence>
<keyword evidence="2 20" id="KW-0597">Phosphoprotein</keyword>
<dbReference type="InterPro" id="IPR016246">
    <property type="entry name" value="Tyr_kinase_insulin-like_rcpt"/>
</dbReference>
<dbReference type="SUPFAM" id="SSF49265">
    <property type="entry name" value="Fibronectin type III"/>
    <property type="match status" value="3"/>
</dbReference>
<evidence type="ECO:0000256" key="1">
    <source>
        <dbReference type="ARBA" id="ARBA00004479"/>
    </source>
</evidence>
<dbReference type="InterPro" id="IPR040969">
    <property type="entry name" value="Insulin_TMD"/>
</dbReference>
<comment type="subcellular location">
    <subcellularLocation>
        <location evidence="1">Membrane</location>
        <topology evidence="1">Single-pass type I membrane protein</topology>
    </subcellularLocation>
</comment>
<reference evidence="25" key="3">
    <citation type="submission" date="2025-09" db="UniProtKB">
        <authorList>
            <consortium name="Ensembl"/>
        </authorList>
    </citation>
    <scope>IDENTIFICATION</scope>
</reference>
<evidence type="ECO:0000256" key="14">
    <source>
        <dbReference type="ARBA" id="ARBA00023170"/>
    </source>
</evidence>
<dbReference type="SMART" id="SM00219">
    <property type="entry name" value="TyrKc"/>
    <property type="match status" value="1"/>
</dbReference>
<dbReference type="FunFam" id="3.30.200.20:FF:000026">
    <property type="entry name" value="Tyrosine-protein kinase receptor"/>
    <property type="match status" value="1"/>
</dbReference>
<evidence type="ECO:0000256" key="9">
    <source>
        <dbReference type="ARBA" id="ARBA00022840"/>
    </source>
</evidence>
<keyword evidence="12" id="KW-0829">Tyrosine-protein kinase</keyword>
<keyword evidence="4 20" id="KW-0812">Transmembrane</keyword>
<dbReference type="PROSITE" id="PS00109">
    <property type="entry name" value="PROTEIN_KINASE_TYR"/>
    <property type="match status" value="1"/>
</dbReference>
<dbReference type="GO" id="GO:0005524">
    <property type="term" value="F:ATP binding"/>
    <property type="evidence" value="ECO:0007669"/>
    <property type="project" value="UniProtKB-UniRule"/>
</dbReference>
<proteinExistence type="inferred from homology"/>
<keyword evidence="5" id="KW-0732">Signal</keyword>
<dbReference type="Pfam" id="PF17870">
    <property type="entry name" value="Insulin_TMD"/>
    <property type="match status" value="1"/>
</dbReference>
<evidence type="ECO:0000313" key="26">
    <source>
        <dbReference type="Proteomes" id="UP000472265"/>
    </source>
</evidence>
<dbReference type="InterPro" id="IPR001245">
    <property type="entry name" value="Ser-Thr/Tyr_kinase_cat_dom"/>
</dbReference>
<keyword evidence="13" id="KW-1015">Disulfide bond</keyword>
<keyword evidence="10 22" id="KW-1133">Transmembrane helix</keyword>
<comment type="catalytic activity">
    <reaction evidence="16 20">
        <text>L-tyrosyl-[protein] + ATP = O-phospho-L-tyrosyl-[protein] + ADP + H(+)</text>
        <dbReference type="Rhea" id="RHEA:10596"/>
        <dbReference type="Rhea" id="RHEA-COMP:10136"/>
        <dbReference type="Rhea" id="RHEA-COMP:20101"/>
        <dbReference type="ChEBI" id="CHEBI:15378"/>
        <dbReference type="ChEBI" id="CHEBI:30616"/>
        <dbReference type="ChEBI" id="CHEBI:46858"/>
        <dbReference type="ChEBI" id="CHEBI:61978"/>
        <dbReference type="ChEBI" id="CHEBI:456216"/>
        <dbReference type="EC" id="2.7.10.1"/>
    </reaction>
</comment>
<dbReference type="Proteomes" id="UP000472265">
    <property type="component" value="Chromosome 11"/>
</dbReference>
<dbReference type="Gene3D" id="2.10.220.10">
    <property type="entry name" value="Hormone Receptor, Insulin-like Growth Factor Receptor 1, Chain A, domain 2"/>
    <property type="match status" value="1"/>
</dbReference>
<dbReference type="InterPro" id="IPR000719">
    <property type="entry name" value="Prot_kinase_dom"/>
</dbReference>
<feature type="binding site" evidence="18">
    <location>
        <begin position="1032"/>
        <end position="1038"/>
    </location>
    <ligand>
        <name>ATP</name>
        <dbReference type="ChEBI" id="CHEBI:30616"/>
    </ligand>
</feature>
<protein>
    <recommendedName>
        <fullName evidence="20">Tyrosine-protein kinase receptor</fullName>
        <ecNumber evidence="20">2.7.10.1</ecNumber>
    </recommendedName>
</protein>
<feature type="binding site" evidence="18">
    <location>
        <position position="961"/>
    </location>
    <ligand>
        <name>ATP</name>
        <dbReference type="ChEBI" id="CHEBI:30616"/>
    </ligand>
</feature>
<keyword evidence="15" id="KW-0325">Glycoprotein</keyword>
<dbReference type="PROSITE" id="PS00107">
    <property type="entry name" value="PROTEIN_KINASE_ATP"/>
    <property type="match status" value="1"/>
</dbReference>
<dbReference type="Gene3D" id="1.10.510.10">
    <property type="entry name" value="Transferase(Phosphotransferase) domain 1"/>
    <property type="match status" value="1"/>
</dbReference>
<dbReference type="InterPro" id="IPR006211">
    <property type="entry name" value="Furin-like_Cys-rich_dom"/>
</dbReference>
<dbReference type="Gene3D" id="2.60.40.10">
    <property type="entry name" value="Immunoglobulins"/>
    <property type="match status" value="3"/>
</dbReference>
<feature type="transmembrane region" description="Helical" evidence="22">
    <location>
        <begin position="887"/>
        <end position="912"/>
    </location>
</feature>
<feature type="binding site" evidence="18 19">
    <location>
        <position position="985"/>
    </location>
    <ligand>
        <name>ATP</name>
        <dbReference type="ChEBI" id="CHEBI:30616"/>
    </ligand>
</feature>
<dbReference type="InterPro" id="IPR017441">
    <property type="entry name" value="Protein_kinase_ATP_BS"/>
</dbReference>
<keyword evidence="9 18" id="KW-0067">ATP-binding</keyword>
<dbReference type="PIRSF" id="PIRSF000620">
    <property type="entry name" value="Insulin_receptor"/>
    <property type="match status" value="1"/>
</dbReference>
<evidence type="ECO:0000256" key="11">
    <source>
        <dbReference type="ARBA" id="ARBA00023136"/>
    </source>
</evidence>
<keyword evidence="14 20" id="KW-0675">Receptor</keyword>
<dbReference type="FunFam" id="3.80.20.20:FF:000002">
    <property type="entry name" value="Tyrosine-protein kinase receptor"/>
    <property type="match status" value="1"/>
</dbReference>
<dbReference type="InterPro" id="IPR003961">
    <property type="entry name" value="FN3_dom"/>
</dbReference>
<evidence type="ECO:0000256" key="3">
    <source>
        <dbReference type="ARBA" id="ARBA00022679"/>
    </source>
</evidence>
<evidence type="ECO:0000259" key="23">
    <source>
        <dbReference type="PROSITE" id="PS50011"/>
    </source>
</evidence>
<dbReference type="InterPro" id="IPR036116">
    <property type="entry name" value="FN3_sf"/>
</dbReference>
<keyword evidence="3" id="KW-0808">Transferase</keyword>
<dbReference type="GO" id="GO:0042593">
    <property type="term" value="P:glucose homeostasis"/>
    <property type="evidence" value="ECO:0007669"/>
    <property type="project" value="TreeGrafter"/>
</dbReference>
<dbReference type="InterPro" id="IPR020635">
    <property type="entry name" value="Tyr_kinase_cat_dom"/>
</dbReference>
<dbReference type="PANTHER" id="PTHR24416:SF535">
    <property type="entry name" value="INSULIN RECEPTOR"/>
    <property type="match status" value="1"/>
</dbReference>
<dbReference type="GO" id="GO:0043560">
    <property type="term" value="F:insulin receptor substrate binding"/>
    <property type="evidence" value="ECO:0007669"/>
    <property type="project" value="InterPro"/>
</dbReference>
<dbReference type="PROSITE" id="PS50011">
    <property type="entry name" value="PROTEIN_KINASE_DOM"/>
    <property type="match status" value="1"/>
</dbReference>
<sequence length="1309" mass="147387">MTLLPVWPVAVAHICQSKDIRNNVTNLQSLENCTIIEGHLKILLMFKTKTEDFRGLSYPKLRVVTDYVLLFRVYGLDTLTDLFPNLTVIRGNNLFFNYALVIYEMLQLKEVGLHSLMNITRGAVRIEKNPDLCYLATLDWSKILDSSEDNFIVANKNERECGDVCPGTAQGQTICTQNTINGHFRGRCWSQNHCQRMCLDKCKHGACSLQGQCCHDQCLGGCSEPGNASSCVACRNLQHGSTCVEKCPTGNYVFRGWRCVSFGFCQLHNQSCYEYVIHNGACIPECPSGYTTINSTTLTCSPCAGLCPKLCVGNKTIDSVTSAQALRGCTVLHGNLIIKIRGGNNIAAELEASLGQLEEITGFLTVRRAYALVSLSFLRKLRIIRGEHLEADTFAFYALDNQNLRELWDWSKHNLTIQRGRMFFHYNSKLCMSEIRKMEEKTGTKERNLKNDIAGRTNGDQASCETKLLKFTVIKTSFNMIMLRWEPFWPLDFRDLLGFMVLYKEAPYKNVTEFDGQDACGSNSWAIADVDPPSRSTDSKKAENPGHLIRPLKPWTQYAIMVKTQLSASDEHQVHGAKSEIIYVRTNASKPSVPLDPISSSNSSSQIILKWKPPCQSQWQHHPLPGHLFKVCIRSEDEQKWNHTDEPTSGGRCCACPKTDSQLKKEQEEIEYRKTFENYLHNEVFESRPSRRRRSVGVANATQSSFFLTTAPGLPFGSTTANPKDTDKDNEDSKVELKVFSKESTVISNLHHFTSYKIEIMACNHPTDIKRCSMATYVSARTMPEEKADDIPGPVTHEIVTAEPPYVLIKWNAPRSPNGLIILYEVFYRRVGDTEVTCVSRPAYLKSGGTKLSLVQPGNYSVNVRATSLAGNGSFTETTYFFMPNRLIWIVSGPVICFILLLIVGGGVFVMFKKRQTEGPTGPLIASSNPEYLSANDVYVPDEWEVPREKINVLRELGQGSFGMVYEGIAKDIIKGDPDTCVAVKTVNESATLRERIEFLNEASVMKAFSCHHVVRLLGVVSKGQPTLVVMELMTHGDLKSYLRSLRPDSENNPTGRSPPTLKEMIQMAAEIADGMAYLNAKKFVHRDLAARNCMVAEDYTVKIGDFGMTRDIYETDYYRKGGKGLLPVRWMAPESLKDGVFTANSDCWSFGVVLWEISTLAEQPYQGLSNEQVLKFVMDGGYLERPDNCPERILMQMCWQYNPKMRPMFHEIIEMLREDLHPSFQEVSFFYSEENKVPETEEFDLDLDNMESIPLDPSSYSQREESLGRDSGPSVALRGNYEEHVPYTHMNGGKKNGRILSLPRSSPS</sequence>
<dbReference type="InterPro" id="IPR036941">
    <property type="entry name" value="Rcpt_L-dom_sf"/>
</dbReference>